<evidence type="ECO:0000313" key="2">
    <source>
        <dbReference type="Proteomes" id="UP000254978"/>
    </source>
</evidence>
<dbReference type="PANTHER" id="PTHR47197">
    <property type="entry name" value="PROTEIN NIRF"/>
    <property type="match status" value="1"/>
</dbReference>
<reference evidence="1 2" key="1">
    <citation type="submission" date="2018-06" db="EMBL/GenBank/DDBJ databases">
        <authorList>
            <consortium name="Pathogen Informatics"/>
            <person name="Doyle S."/>
        </authorList>
    </citation>
    <scope>NUCLEOTIDE SEQUENCE [LARGE SCALE GENOMIC DNA]</scope>
    <source>
        <strain evidence="1 2">NCTC10821</strain>
    </source>
</reference>
<accession>A0A378TM61</accession>
<proteinExistence type="predicted"/>
<sequence length="393" mass="40551">MANKVANVDDVTDAINGVAVLDRAQHRVPGFGGVPAKLLHSHLHRVPAVAAEVDDSVVRDSTLRSGDFAAVGISAVGSGAITAMAVNPFDGRVFVADYAGDAVKVLDGRTLRTAAVIDEVPEPYALSIARGRAYVSALDCGNDVLAVLDGESILDSHALTDSVADLVADREGRSVYVARTSDTGVDVVVVDTASGMQRSVELATRSGEVATTVRLSGDGRFLVLATTDQLGGRLVVISTADLSVIDALTVAEPVRSLAVSHDGATLWVATDDEAAGGLVDVLDMRSHRVMRTVAVDAPVRQLMLSAAGDRVYAVTADAVSVVCTDSHTVADVITTDSAPSCVAESGDGSLLYVAGFDGRVALYTVAPATPPALARMNTPEALAGPAVRELERV</sequence>
<organism evidence="1 2">
    <name type="scientific">Mycolicibacterium tokaiense</name>
    <dbReference type="NCBI Taxonomy" id="39695"/>
    <lineage>
        <taxon>Bacteria</taxon>
        <taxon>Bacillati</taxon>
        <taxon>Actinomycetota</taxon>
        <taxon>Actinomycetes</taxon>
        <taxon>Mycobacteriales</taxon>
        <taxon>Mycobacteriaceae</taxon>
        <taxon>Mycolicibacterium</taxon>
    </lineage>
</organism>
<gene>
    <name evidence="1" type="ORF">NCTC10821_04250</name>
</gene>
<evidence type="ECO:0000313" key="1">
    <source>
        <dbReference type="EMBL" id="STZ60706.1"/>
    </source>
</evidence>
<dbReference type="OrthoDB" id="4565246at2"/>
<dbReference type="PANTHER" id="PTHR47197:SF3">
    <property type="entry name" value="DIHYDRO-HEME D1 DEHYDROGENASE"/>
    <property type="match status" value="1"/>
</dbReference>
<dbReference type="EMBL" id="UGQT01000001">
    <property type="protein sequence ID" value="STZ60706.1"/>
    <property type="molecule type" value="Genomic_DNA"/>
</dbReference>
<dbReference type="InterPro" id="IPR011044">
    <property type="entry name" value="Quino_amine_DH_bsu"/>
</dbReference>
<dbReference type="InterPro" id="IPR051200">
    <property type="entry name" value="Host-pathogen_enzymatic-act"/>
</dbReference>
<protein>
    <submittedName>
        <fullName evidence="1">YVTN family beta-propeller repeat protein</fullName>
    </submittedName>
</protein>
<dbReference type="SUPFAM" id="SSF50969">
    <property type="entry name" value="YVTN repeat-like/Quinoprotein amine dehydrogenase"/>
    <property type="match status" value="1"/>
</dbReference>
<name>A0A378TM61_9MYCO</name>
<dbReference type="Gene3D" id="2.130.10.10">
    <property type="entry name" value="YVTN repeat-like/Quinoprotein amine dehydrogenase"/>
    <property type="match status" value="2"/>
</dbReference>
<dbReference type="AlphaFoldDB" id="A0A378TM61"/>
<dbReference type="RefSeq" id="WP_115279802.1">
    <property type="nucleotide sequence ID" value="NZ_AP022600.1"/>
</dbReference>
<dbReference type="InterPro" id="IPR015943">
    <property type="entry name" value="WD40/YVTN_repeat-like_dom_sf"/>
</dbReference>
<dbReference type="Proteomes" id="UP000254978">
    <property type="component" value="Unassembled WGS sequence"/>
</dbReference>
<keyword evidence="2" id="KW-1185">Reference proteome</keyword>